<organism evidence="2 3">
    <name type="scientific">Dryococelus australis</name>
    <dbReference type="NCBI Taxonomy" id="614101"/>
    <lineage>
        <taxon>Eukaryota</taxon>
        <taxon>Metazoa</taxon>
        <taxon>Ecdysozoa</taxon>
        <taxon>Arthropoda</taxon>
        <taxon>Hexapoda</taxon>
        <taxon>Insecta</taxon>
        <taxon>Pterygota</taxon>
        <taxon>Neoptera</taxon>
        <taxon>Polyneoptera</taxon>
        <taxon>Phasmatodea</taxon>
        <taxon>Verophasmatodea</taxon>
        <taxon>Anareolatae</taxon>
        <taxon>Phasmatidae</taxon>
        <taxon>Eurycanthinae</taxon>
        <taxon>Dryococelus</taxon>
    </lineage>
</organism>
<gene>
    <name evidence="2" type="ORF">PR048_027068</name>
</gene>
<evidence type="ECO:0008006" key="4">
    <source>
        <dbReference type="Google" id="ProtNLM"/>
    </source>
</evidence>
<feature type="transmembrane region" description="Helical" evidence="1">
    <location>
        <begin position="369"/>
        <end position="386"/>
    </location>
</feature>
<evidence type="ECO:0000313" key="3">
    <source>
        <dbReference type="Proteomes" id="UP001159363"/>
    </source>
</evidence>
<feature type="transmembrane region" description="Helical" evidence="1">
    <location>
        <begin position="75"/>
        <end position="96"/>
    </location>
</feature>
<name>A0ABQ9GEE8_9NEOP</name>
<keyword evidence="1" id="KW-1133">Transmembrane helix</keyword>
<accession>A0ABQ9GEE8</accession>
<proteinExistence type="predicted"/>
<dbReference type="Proteomes" id="UP001159363">
    <property type="component" value="Chromosome 11"/>
</dbReference>
<keyword evidence="1" id="KW-0812">Transmembrane</keyword>
<sequence length="404" mass="45528">MMVSPKTEKNKTVDSLNGSYTLHSKSSMQRKNAEILLEQQSLVIWRRPFKTLEYALKDLLHHAKVYARKLLECQWTVGLIVLVIVVLSIASSVPGAHQRYLREFTRMAWWYGYWVGLGVLSSVGFGTGLHTFVLYLGPHIVSVALAAQECGGLNFPQPPYPDEIVCPDEVDKRWATSFWNIMAKVRWEAISWGLGTALGELPPYFMARAARLSGQNPDDDEELREFEELQRKKDKPELMTFVDRTKLFVENVVDRVGFLGIFVCASVPNPLFDLAGITCGHFLVPFWTFFGATVLGKAVAKVHLQKVFVIMACDERIVDAVLSPLRNVPWLHEAIKNVLAKEKAKYHKVPGREVISQGGSIVSSVFEKVVMAMILYFLVSIINSLAQNHHKRLTKTVGKKLAND</sequence>
<evidence type="ECO:0000256" key="1">
    <source>
        <dbReference type="SAM" id="Phobius"/>
    </source>
</evidence>
<dbReference type="EMBL" id="JARBHB010000012">
    <property type="protein sequence ID" value="KAJ8870769.1"/>
    <property type="molecule type" value="Genomic_DNA"/>
</dbReference>
<comment type="caution">
    <text evidence="2">The sequence shown here is derived from an EMBL/GenBank/DDBJ whole genome shotgun (WGS) entry which is preliminary data.</text>
</comment>
<feature type="transmembrane region" description="Helical" evidence="1">
    <location>
        <begin position="108"/>
        <end position="136"/>
    </location>
</feature>
<evidence type="ECO:0000313" key="2">
    <source>
        <dbReference type="EMBL" id="KAJ8870769.1"/>
    </source>
</evidence>
<keyword evidence="3" id="KW-1185">Reference proteome</keyword>
<reference evidence="2 3" key="1">
    <citation type="submission" date="2023-02" db="EMBL/GenBank/DDBJ databases">
        <title>LHISI_Scaffold_Assembly.</title>
        <authorList>
            <person name="Stuart O.P."/>
            <person name="Cleave R."/>
            <person name="Magrath M.J.L."/>
            <person name="Mikheyev A.S."/>
        </authorList>
    </citation>
    <scope>NUCLEOTIDE SEQUENCE [LARGE SCALE GENOMIC DNA]</scope>
    <source>
        <strain evidence="2">Daus_M_001</strain>
        <tissue evidence="2">Leg muscle</tissue>
    </source>
</reference>
<protein>
    <recommendedName>
        <fullName evidence="4">Vacuole membrane protein 1</fullName>
    </recommendedName>
</protein>
<keyword evidence="1" id="KW-0472">Membrane</keyword>